<keyword evidence="2" id="KW-0732">Signal</keyword>
<accession>B9XAT9</accession>
<feature type="domain" description="CBM6" evidence="3">
    <location>
        <begin position="445"/>
        <end position="625"/>
    </location>
</feature>
<sequence precursor="true">MKYKNLQGCNLSAKLLASAKAAFAAACITMCGDLAQASPVISNIHPDGTYLFQSSGALSFTAASSAAITNISVQLTSTTLPGQSFLKVLTLTHGLTVTGPSNNEGVSAALTTNMLYTAVIQVTDANGQATSSSVSFDTIVPALTFEAEDYDYTSNGASGLFIDGPQTNAYRHLDATEGVDYSSLNNNHQFAYRGGNDNGLNTETVGDTPRAPYVGTTNVDYDVGFNNGGNWANYTRTYPAGVYNIYMRGADGNGTQADAASLSLVVGGSPSILGTFSVPAIGGWQKYSWVPLKDSGNNLVQFTTDGSVQTLRVTTDQGNYNANFYLLVPADTNPPNTSVTITNVYPDGSTMFQLNSNFSFTASASAGIDPSDITVQLAATNLAGVGSITNLTAGNGLTVTGSSTSWSVSTSLTSNMVYTAFIQVTDGNGGSSSSTTSFDTIIPAYTFEAEDFDYGGGLFFDNPQTNAYTLNDGVSGMDFINNNPAAYAYARIGLSTETASDTPRLTHAGFQDYDLGNAVGGNWGNYTRTYPAGIYNIFLRAADGNGSTTDSASMSLVTSGLGTSSQTTSKLGTFSVPATGGWQKYTWVPLRDVAGNLVQFTGGSVKTLRFTTDNGNYNANFFLLMPAIPIVSDFQPDGTALFQYTNALSFVAHSSVGITASNIMVNLDGVNVTGLVLGGSLTSRTVSYPVSVNTYHTAIVTLTDSVGTTTSTNSFGTFNSTNYTWEAADYDYGGGRFFDNPQVGSYAGLSSVPGVDNHQSDLGAQPFNYRLNSPAPSTTPSGDLPRDQFGPGTTNYNIGFFGGGSWCNYTRHYPAGTYYVIGRFAEGAAPTEAILSQVTSGFGTSTQTTNFLGNFSIQVGGWSTWEWASLKDGNGDLVKLTLDGSTNTLQLSGSPVIGHPEVNVNFLMLVPTTPALKLKMSVSGGNVAISFPTVTGSTYQVQYKNHLTDATWSSLGSSVSGNNAVRTVNDTVGGGSRFYRVQVQ</sequence>
<evidence type="ECO:0000313" key="5">
    <source>
        <dbReference type="Proteomes" id="UP000003688"/>
    </source>
</evidence>
<proteinExistence type="predicted"/>
<dbReference type="EMBL" id="ABOX02000002">
    <property type="protein sequence ID" value="EEF63124.1"/>
    <property type="molecule type" value="Genomic_DNA"/>
</dbReference>
<dbReference type="GO" id="GO:0030246">
    <property type="term" value="F:carbohydrate binding"/>
    <property type="evidence" value="ECO:0007669"/>
    <property type="project" value="InterPro"/>
</dbReference>
<dbReference type="STRING" id="320771.Cflav_PD5759"/>
<keyword evidence="5" id="KW-1185">Reference proteome</keyword>
<protein>
    <recommendedName>
        <fullName evidence="3">CBM6 domain-containing protein</fullName>
    </recommendedName>
</protein>
<dbReference type="InterPro" id="IPR008979">
    <property type="entry name" value="Galactose-bd-like_sf"/>
</dbReference>
<evidence type="ECO:0000259" key="3">
    <source>
        <dbReference type="PROSITE" id="PS51175"/>
    </source>
</evidence>
<gene>
    <name evidence="4" type="ORF">Cflav_PD5759</name>
</gene>
<dbReference type="InterPro" id="IPR005084">
    <property type="entry name" value="CBM6"/>
</dbReference>
<dbReference type="Pfam" id="PF03422">
    <property type="entry name" value="CBM_6"/>
    <property type="match status" value="2"/>
</dbReference>
<evidence type="ECO:0000313" key="4">
    <source>
        <dbReference type="EMBL" id="EEF63124.1"/>
    </source>
</evidence>
<dbReference type="Gene3D" id="2.60.120.260">
    <property type="entry name" value="Galactose-binding domain-like"/>
    <property type="match status" value="3"/>
</dbReference>
<organism evidence="4 5">
    <name type="scientific">Pedosphaera parvula (strain Ellin514)</name>
    <dbReference type="NCBI Taxonomy" id="320771"/>
    <lineage>
        <taxon>Bacteria</taxon>
        <taxon>Pseudomonadati</taxon>
        <taxon>Verrucomicrobiota</taxon>
        <taxon>Pedosphaerae</taxon>
        <taxon>Pedosphaerales</taxon>
        <taxon>Pedosphaeraceae</taxon>
        <taxon>Pedosphaera</taxon>
    </lineage>
</organism>
<dbReference type="PROSITE" id="PS51175">
    <property type="entry name" value="CBM6"/>
    <property type="match status" value="2"/>
</dbReference>
<dbReference type="Proteomes" id="UP000003688">
    <property type="component" value="Unassembled WGS sequence"/>
</dbReference>
<dbReference type="RefSeq" id="WP_007412937.1">
    <property type="nucleotide sequence ID" value="NZ_ABOX02000002.1"/>
</dbReference>
<feature type="chain" id="PRO_5002892889" description="CBM6 domain-containing protein" evidence="2">
    <location>
        <begin position="25"/>
        <end position="984"/>
    </location>
</feature>
<feature type="compositionally biased region" description="Polar residues" evidence="1">
    <location>
        <begin position="770"/>
        <end position="781"/>
    </location>
</feature>
<reference evidence="4 5" key="1">
    <citation type="journal article" date="2011" name="J. Bacteriol.">
        <title>Genome sequence of 'Pedosphaera parvula' Ellin514, an aerobic Verrucomicrobial isolate from pasture soil.</title>
        <authorList>
            <person name="Kant R."/>
            <person name="van Passel M.W."/>
            <person name="Sangwan P."/>
            <person name="Palva A."/>
            <person name="Lucas S."/>
            <person name="Copeland A."/>
            <person name="Lapidus A."/>
            <person name="Glavina Del Rio T."/>
            <person name="Dalin E."/>
            <person name="Tice H."/>
            <person name="Bruce D."/>
            <person name="Goodwin L."/>
            <person name="Pitluck S."/>
            <person name="Chertkov O."/>
            <person name="Larimer F.W."/>
            <person name="Land M.L."/>
            <person name="Hauser L."/>
            <person name="Brettin T.S."/>
            <person name="Detter J.C."/>
            <person name="Han S."/>
            <person name="de Vos W.M."/>
            <person name="Janssen P.H."/>
            <person name="Smidt H."/>
        </authorList>
    </citation>
    <scope>NUCLEOTIDE SEQUENCE [LARGE SCALE GENOMIC DNA]</scope>
    <source>
        <strain evidence="4 5">Ellin514</strain>
    </source>
</reference>
<evidence type="ECO:0000256" key="2">
    <source>
        <dbReference type="SAM" id="SignalP"/>
    </source>
</evidence>
<evidence type="ECO:0000256" key="1">
    <source>
        <dbReference type="SAM" id="MobiDB-lite"/>
    </source>
</evidence>
<name>B9XAT9_PEDPL</name>
<dbReference type="OrthoDB" id="177731at2"/>
<dbReference type="SUPFAM" id="SSF49785">
    <property type="entry name" value="Galactose-binding domain-like"/>
    <property type="match status" value="1"/>
</dbReference>
<comment type="caution">
    <text evidence="4">The sequence shown here is derived from an EMBL/GenBank/DDBJ whole genome shotgun (WGS) entry which is preliminary data.</text>
</comment>
<feature type="signal peptide" evidence="2">
    <location>
        <begin position="1"/>
        <end position="24"/>
    </location>
</feature>
<dbReference type="AlphaFoldDB" id="B9XAT9"/>
<feature type="region of interest" description="Disordered" evidence="1">
    <location>
        <begin position="770"/>
        <end position="789"/>
    </location>
</feature>
<feature type="domain" description="CBM6" evidence="3">
    <location>
        <begin position="190"/>
        <end position="328"/>
    </location>
</feature>